<dbReference type="Proteomes" id="UP000001514">
    <property type="component" value="Unassembled WGS sequence"/>
</dbReference>
<protein>
    <recommendedName>
        <fullName evidence="5">HR-like lesion-inducer</fullName>
    </recommendedName>
</protein>
<dbReference type="eggNOG" id="ENOG502RXPQ">
    <property type="taxonomic scope" value="Eukaryota"/>
</dbReference>
<dbReference type="InterPro" id="IPR008637">
    <property type="entry name" value="HR_lesion"/>
</dbReference>
<keyword evidence="1" id="KW-0472">Membrane</keyword>
<dbReference type="Gramene" id="EFJ17168">
    <property type="protein sequence ID" value="EFJ17168"/>
    <property type="gene ID" value="SELMODRAFT_115202"/>
</dbReference>
<dbReference type="Pfam" id="PF05514">
    <property type="entry name" value="HR_lesion"/>
    <property type="match status" value="1"/>
</dbReference>
<dbReference type="InParanoid" id="D8SEA1"/>
<keyword evidence="2" id="KW-0732">Signal</keyword>
<evidence type="ECO:0000313" key="4">
    <source>
        <dbReference type="Proteomes" id="UP000001514"/>
    </source>
</evidence>
<evidence type="ECO:0000256" key="2">
    <source>
        <dbReference type="SAM" id="SignalP"/>
    </source>
</evidence>
<dbReference type="EMBL" id="GL377615">
    <property type="protein sequence ID" value="EFJ17168.1"/>
    <property type="molecule type" value="Genomic_DNA"/>
</dbReference>
<dbReference type="KEGG" id="smo:SELMODRAFT_115202"/>
<reference evidence="3 4" key="1">
    <citation type="journal article" date="2011" name="Science">
        <title>The Selaginella genome identifies genetic changes associated with the evolution of vascular plants.</title>
        <authorList>
            <person name="Banks J.A."/>
            <person name="Nishiyama T."/>
            <person name="Hasebe M."/>
            <person name="Bowman J.L."/>
            <person name="Gribskov M."/>
            <person name="dePamphilis C."/>
            <person name="Albert V.A."/>
            <person name="Aono N."/>
            <person name="Aoyama T."/>
            <person name="Ambrose B.A."/>
            <person name="Ashton N.W."/>
            <person name="Axtell M.J."/>
            <person name="Barker E."/>
            <person name="Barker M.S."/>
            <person name="Bennetzen J.L."/>
            <person name="Bonawitz N.D."/>
            <person name="Chapple C."/>
            <person name="Cheng C."/>
            <person name="Correa L.G."/>
            <person name="Dacre M."/>
            <person name="DeBarry J."/>
            <person name="Dreyer I."/>
            <person name="Elias M."/>
            <person name="Engstrom E.M."/>
            <person name="Estelle M."/>
            <person name="Feng L."/>
            <person name="Finet C."/>
            <person name="Floyd S.K."/>
            <person name="Frommer W.B."/>
            <person name="Fujita T."/>
            <person name="Gramzow L."/>
            <person name="Gutensohn M."/>
            <person name="Harholt J."/>
            <person name="Hattori M."/>
            <person name="Heyl A."/>
            <person name="Hirai T."/>
            <person name="Hiwatashi Y."/>
            <person name="Ishikawa M."/>
            <person name="Iwata M."/>
            <person name="Karol K.G."/>
            <person name="Koehler B."/>
            <person name="Kolukisaoglu U."/>
            <person name="Kubo M."/>
            <person name="Kurata T."/>
            <person name="Lalonde S."/>
            <person name="Li K."/>
            <person name="Li Y."/>
            <person name="Litt A."/>
            <person name="Lyons E."/>
            <person name="Manning G."/>
            <person name="Maruyama T."/>
            <person name="Michael T.P."/>
            <person name="Mikami K."/>
            <person name="Miyazaki S."/>
            <person name="Morinaga S."/>
            <person name="Murata T."/>
            <person name="Mueller-Roeber B."/>
            <person name="Nelson D.R."/>
            <person name="Obara M."/>
            <person name="Oguri Y."/>
            <person name="Olmstead R.G."/>
            <person name="Onodera N."/>
            <person name="Petersen B.L."/>
            <person name="Pils B."/>
            <person name="Prigge M."/>
            <person name="Rensing S.A."/>
            <person name="Riano-Pachon D.M."/>
            <person name="Roberts A.W."/>
            <person name="Sato Y."/>
            <person name="Scheller H.V."/>
            <person name="Schulz B."/>
            <person name="Schulz C."/>
            <person name="Shakirov E.V."/>
            <person name="Shibagaki N."/>
            <person name="Shinohara N."/>
            <person name="Shippen D.E."/>
            <person name="Soerensen I."/>
            <person name="Sotooka R."/>
            <person name="Sugimoto N."/>
            <person name="Sugita M."/>
            <person name="Sumikawa N."/>
            <person name="Tanurdzic M."/>
            <person name="Theissen G."/>
            <person name="Ulvskov P."/>
            <person name="Wakazuki S."/>
            <person name="Weng J.K."/>
            <person name="Willats W.W."/>
            <person name="Wipf D."/>
            <person name="Wolf P.G."/>
            <person name="Yang L."/>
            <person name="Zimmer A.D."/>
            <person name="Zhu Q."/>
            <person name="Mitros T."/>
            <person name="Hellsten U."/>
            <person name="Loque D."/>
            <person name="Otillar R."/>
            <person name="Salamov A."/>
            <person name="Schmutz J."/>
            <person name="Shapiro H."/>
            <person name="Lindquist E."/>
            <person name="Lucas S."/>
            <person name="Rokhsar D."/>
            <person name="Grigoriev I.V."/>
        </authorList>
    </citation>
    <scope>NUCLEOTIDE SEQUENCE [LARGE SCALE GENOMIC DNA]</scope>
</reference>
<feature type="transmembrane region" description="Helical" evidence="1">
    <location>
        <begin position="119"/>
        <end position="137"/>
    </location>
</feature>
<dbReference type="PANTHER" id="PTHR31474">
    <property type="entry name" value="HR-LIKE LESION-INDUCER"/>
    <property type="match status" value="1"/>
</dbReference>
<dbReference type="OMA" id="PKFNTVV"/>
<organism evidence="4">
    <name type="scientific">Selaginella moellendorffii</name>
    <name type="common">Spikemoss</name>
    <dbReference type="NCBI Taxonomy" id="88036"/>
    <lineage>
        <taxon>Eukaryota</taxon>
        <taxon>Viridiplantae</taxon>
        <taxon>Streptophyta</taxon>
        <taxon>Embryophyta</taxon>
        <taxon>Tracheophyta</taxon>
        <taxon>Lycopodiopsida</taxon>
        <taxon>Selaginellales</taxon>
        <taxon>Selaginellaceae</taxon>
        <taxon>Selaginella</taxon>
    </lineage>
</organism>
<dbReference type="OrthoDB" id="529675at2759"/>
<dbReference type="HOGENOM" id="CLU_097784_0_0_1"/>
<keyword evidence="1" id="KW-0812">Transmembrane</keyword>
<evidence type="ECO:0000313" key="3">
    <source>
        <dbReference type="EMBL" id="EFJ17168.1"/>
    </source>
</evidence>
<dbReference type="PANTHER" id="PTHR31474:SF1">
    <property type="entry name" value="EXPRESSED PROTEIN"/>
    <property type="match status" value="1"/>
</dbReference>
<dbReference type="FunCoup" id="D8SEA1">
    <property type="interactions" value="1673"/>
</dbReference>
<gene>
    <name evidence="3" type="ORF">SELMODRAFT_115202</name>
</gene>
<keyword evidence="4" id="KW-1185">Reference proteome</keyword>
<feature type="signal peptide" evidence="2">
    <location>
        <begin position="1"/>
        <end position="22"/>
    </location>
</feature>
<dbReference type="AlphaFoldDB" id="D8SEA1"/>
<name>D8SEA1_SELML</name>
<sequence>MGFLSFSGRVLFSSIFILSAWQKVNDFGGDGGGAARLLQPKFFTLSHHLESRLGWNLLSFNLKYVVFASILLQGVGGILFTFGSVFGAYLLLLDLFIETPIWHDFYNFDVGTPEYANEFMQFLKSLSLCGALLYFVGMKRAHSKRFRKKQQIKVKTT</sequence>
<keyword evidence="1" id="KW-1133">Transmembrane helix</keyword>
<evidence type="ECO:0000256" key="1">
    <source>
        <dbReference type="SAM" id="Phobius"/>
    </source>
</evidence>
<proteinExistence type="predicted"/>
<feature type="chain" id="PRO_5003122639" description="HR-like lesion-inducer" evidence="2">
    <location>
        <begin position="23"/>
        <end position="157"/>
    </location>
</feature>
<evidence type="ECO:0008006" key="5">
    <source>
        <dbReference type="Google" id="ProtNLM"/>
    </source>
</evidence>
<feature type="transmembrane region" description="Helical" evidence="1">
    <location>
        <begin position="64"/>
        <end position="92"/>
    </location>
</feature>
<accession>D8SEA1</accession>